<feature type="region of interest" description="Disordered" evidence="8">
    <location>
        <begin position="496"/>
        <end position="523"/>
    </location>
</feature>
<feature type="transmembrane region" description="Helical" evidence="9">
    <location>
        <begin position="434"/>
        <end position="452"/>
    </location>
</feature>
<evidence type="ECO:0008006" key="12">
    <source>
        <dbReference type="Google" id="ProtNLM"/>
    </source>
</evidence>
<dbReference type="GO" id="GO:0098553">
    <property type="term" value="C:lumenal side of endoplasmic reticulum membrane"/>
    <property type="evidence" value="ECO:0007669"/>
    <property type="project" value="TreeGrafter"/>
</dbReference>
<feature type="transmembrane region" description="Helical" evidence="9">
    <location>
        <begin position="341"/>
        <end position="362"/>
    </location>
</feature>
<keyword evidence="3 9" id="KW-0812">Transmembrane</keyword>
<evidence type="ECO:0000256" key="7">
    <source>
        <dbReference type="ARBA" id="ARBA00023136"/>
    </source>
</evidence>
<dbReference type="Proteomes" id="UP000070700">
    <property type="component" value="Unassembled WGS sequence"/>
</dbReference>
<evidence type="ECO:0000256" key="5">
    <source>
        <dbReference type="ARBA" id="ARBA00022824"/>
    </source>
</evidence>
<keyword evidence="11" id="KW-1185">Reference proteome</keyword>
<dbReference type="InterPro" id="IPR007369">
    <property type="entry name" value="Peptidase_A22B_SPP"/>
</dbReference>
<comment type="similarity">
    <text evidence="2">Belongs to the peptidase A22B family.</text>
</comment>
<sequence length="540" mass="60306">MNDSAAMGTLLSYLRLLEDGNSPALQFIGRWAYKIYEERHKVGMYSMYLHLILSSIFPIITGAHASLQQPPSAAKPPKVEAEDDDELDVQPMVEGLTLSDAIMFPVTAGIVLATFYLIIKWMGDAKLLNTILTVYFSFAGVFVVAKFISDGLNLLVSFIFPNAWSNGKKTFYVDSDTSRQLIGKFDEGRINISDEVGQDKTNPLPGQLSTVKFYPVFTRALWAIRASFKKHWIMRCFVHGVVDVKEKLRLQDMIGFVTGLAAILIYNTNGKAWWLSNLMGFGFSYSSLLMMSPTKFTIGSVILSGLFVYDIIMVFYTPMMTTVAKSLEVPIKLVIPGPNKGSILGLGDICIPGMMIGLALRFDLYLHYLRKQTTVLQPPSEAKAEEVVTVIKKAPYLEATGVWGDRFWTRNAAGGKLSPADGARFPKVYFKASLIGYVVGMIVTLIVCQIFQHGQPALLYLVPGVLMSLWGTAWYRGELKLMSEYSEDAKWGWDDQSRGCTEKERKENRKAKAKAKQKVDTQHAHHVALFSVSEPKQKAF</sequence>
<dbReference type="AlphaFoldDB" id="A0A194XUJ8"/>
<evidence type="ECO:0000256" key="3">
    <source>
        <dbReference type="ARBA" id="ARBA00022692"/>
    </source>
</evidence>
<feature type="compositionally biased region" description="Basic and acidic residues" evidence="8">
    <location>
        <begin position="496"/>
        <end position="507"/>
    </location>
</feature>
<keyword evidence="7 9" id="KW-0472">Membrane</keyword>
<dbReference type="OrthoDB" id="29661at2759"/>
<feature type="transmembrane region" description="Helical" evidence="9">
    <location>
        <begin position="298"/>
        <end position="321"/>
    </location>
</feature>
<dbReference type="GO" id="GO:0042500">
    <property type="term" value="F:aspartic endopeptidase activity, intramembrane cleaving"/>
    <property type="evidence" value="ECO:0007669"/>
    <property type="project" value="InterPro"/>
</dbReference>
<dbReference type="SMART" id="SM00730">
    <property type="entry name" value="PSN"/>
    <property type="match status" value="1"/>
</dbReference>
<evidence type="ECO:0000256" key="4">
    <source>
        <dbReference type="ARBA" id="ARBA00022801"/>
    </source>
</evidence>
<evidence type="ECO:0000313" key="11">
    <source>
        <dbReference type="Proteomes" id="UP000070700"/>
    </source>
</evidence>
<evidence type="ECO:0000256" key="9">
    <source>
        <dbReference type="SAM" id="Phobius"/>
    </source>
</evidence>
<feature type="transmembrane region" description="Helical" evidence="9">
    <location>
        <begin position="101"/>
        <end position="119"/>
    </location>
</feature>
<protein>
    <recommendedName>
        <fullName evidence="12">Signal peptide peptidase</fullName>
    </recommendedName>
</protein>
<dbReference type="PANTHER" id="PTHR12174">
    <property type="entry name" value="SIGNAL PEPTIDE PEPTIDASE"/>
    <property type="match status" value="1"/>
</dbReference>
<name>A0A194XUJ8_MOLSC</name>
<keyword evidence="6 9" id="KW-1133">Transmembrane helix</keyword>
<evidence type="ECO:0000256" key="2">
    <source>
        <dbReference type="ARBA" id="ARBA00006859"/>
    </source>
</evidence>
<evidence type="ECO:0000256" key="6">
    <source>
        <dbReference type="ARBA" id="ARBA00022989"/>
    </source>
</evidence>
<feature type="transmembrane region" description="Helical" evidence="9">
    <location>
        <begin position="48"/>
        <end position="67"/>
    </location>
</feature>
<comment type="subcellular location">
    <subcellularLocation>
        <location evidence="1">Endoplasmic reticulum membrane</location>
        <topology evidence="1">Multi-pass membrane protein</topology>
    </subcellularLocation>
</comment>
<dbReference type="PANTHER" id="PTHR12174:SF23">
    <property type="entry name" value="MINOR HISTOCOMPATIBILITY ANTIGEN H13"/>
    <property type="match status" value="1"/>
</dbReference>
<dbReference type="GO" id="GO:0033619">
    <property type="term" value="P:membrane protein proteolysis"/>
    <property type="evidence" value="ECO:0007669"/>
    <property type="project" value="TreeGrafter"/>
</dbReference>
<feature type="transmembrane region" description="Helical" evidence="9">
    <location>
        <begin position="131"/>
        <end position="148"/>
    </location>
</feature>
<feature type="transmembrane region" description="Helical" evidence="9">
    <location>
        <begin position="458"/>
        <end position="475"/>
    </location>
</feature>
<dbReference type="RefSeq" id="XP_018077737.1">
    <property type="nucleotide sequence ID" value="XM_018214020.1"/>
</dbReference>
<proteinExistence type="inferred from homology"/>
<accession>A0A194XUJ8</accession>
<evidence type="ECO:0000256" key="8">
    <source>
        <dbReference type="SAM" id="MobiDB-lite"/>
    </source>
</evidence>
<dbReference type="InParanoid" id="A0A194XUJ8"/>
<dbReference type="Pfam" id="PF04258">
    <property type="entry name" value="Peptidase_A22B"/>
    <property type="match status" value="1"/>
</dbReference>
<dbReference type="FunCoup" id="A0A194XUJ8">
    <property type="interactions" value="16"/>
</dbReference>
<evidence type="ECO:0000256" key="1">
    <source>
        <dbReference type="ARBA" id="ARBA00004477"/>
    </source>
</evidence>
<reference evidence="10 11" key="1">
    <citation type="submission" date="2015-10" db="EMBL/GenBank/DDBJ databases">
        <title>Full genome of DAOMC 229536 Phialocephala scopiformis, a fungal endophyte of spruce producing the potent anti-insectan compound rugulosin.</title>
        <authorList>
            <consortium name="DOE Joint Genome Institute"/>
            <person name="Walker A.K."/>
            <person name="Frasz S.L."/>
            <person name="Seifert K.A."/>
            <person name="Miller J.D."/>
            <person name="Mondo S.J."/>
            <person name="Labutti K."/>
            <person name="Lipzen A."/>
            <person name="Dockter R."/>
            <person name="Kennedy M."/>
            <person name="Grigoriev I.V."/>
            <person name="Spatafora J.W."/>
        </authorList>
    </citation>
    <scope>NUCLEOTIDE SEQUENCE [LARGE SCALE GENOMIC DNA]</scope>
    <source>
        <strain evidence="10 11">CBS 120377</strain>
    </source>
</reference>
<organism evidence="10 11">
    <name type="scientific">Mollisia scopiformis</name>
    <name type="common">Conifer needle endophyte fungus</name>
    <name type="synonym">Phialocephala scopiformis</name>
    <dbReference type="NCBI Taxonomy" id="149040"/>
    <lineage>
        <taxon>Eukaryota</taxon>
        <taxon>Fungi</taxon>
        <taxon>Dikarya</taxon>
        <taxon>Ascomycota</taxon>
        <taxon>Pezizomycotina</taxon>
        <taxon>Leotiomycetes</taxon>
        <taxon>Helotiales</taxon>
        <taxon>Mollisiaceae</taxon>
        <taxon>Mollisia</taxon>
    </lineage>
</organism>
<dbReference type="STRING" id="149040.A0A194XUJ8"/>
<evidence type="ECO:0000313" key="10">
    <source>
        <dbReference type="EMBL" id="KUJ23382.1"/>
    </source>
</evidence>
<dbReference type="GO" id="GO:0006465">
    <property type="term" value="P:signal peptide processing"/>
    <property type="evidence" value="ECO:0007669"/>
    <property type="project" value="TreeGrafter"/>
</dbReference>
<dbReference type="GO" id="GO:0098554">
    <property type="term" value="C:cytoplasmic side of endoplasmic reticulum membrane"/>
    <property type="evidence" value="ECO:0007669"/>
    <property type="project" value="TreeGrafter"/>
</dbReference>
<dbReference type="KEGG" id="psco:LY89DRAFT_680137"/>
<keyword evidence="4" id="KW-0378">Hydrolase</keyword>
<feature type="transmembrane region" description="Helical" evidence="9">
    <location>
        <begin position="248"/>
        <end position="266"/>
    </location>
</feature>
<keyword evidence="5" id="KW-0256">Endoplasmic reticulum</keyword>
<dbReference type="GeneID" id="28823746"/>
<gene>
    <name evidence="10" type="ORF">LY89DRAFT_680137</name>
</gene>
<dbReference type="EMBL" id="KQ947405">
    <property type="protein sequence ID" value="KUJ23382.1"/>
    <property type="molecule type" value="Genomic_DNA"/>
</dbReference>
<dbReference type="InterPro" id="IPR006639">
    <property type="entry name" value="Preselin/SPP"/>
</dbReference>